<dbReference type="EMBL" id="MTPW01000001">
    <property type="protein sequence ID" value="PQJ31481.1"/>
    <property type="molecule type" value="Genomic_DNA"/>
</dbReference>
<organism evidence="1 2">
    <name type="scientific">Nonlabens arenilitoris</name>
    <dbReference type="NCBI Taxonomy" id="1217969"/>
    <lineage>
        <taxon>Bacteria</taxon>
        <taxon>Pseudomonadati</taxon>
        <taxon>Bacteroidota</taxon>
        <taxon>Flavobacteriia</taxon>
        <taxon>Flavobacteriales</taxon>
        <taxon>Flavobacteriaceae</taxon>
        <taxon>Nonlabens</taxon>
    </lineage>
</organism>
<dbReference type="AlphaFoldDB" id="A0A2S7UA58"/>
<name>A0A2S7UA58_9FLAO</name>
<dbReference type="Proteomes" id="UP000239747">
    <property type="component" value="Unassembled WGS sequence"/>
</dbReference>
<gene>
    <name evidence="1" type="ORF">BST92_05875</name>
</gene>
<reference evidence="1 2" key="1">
    <citation type="submission" date="2017-01" db="EMBL/GenBank/DDBJ databases">
        <title>Trade-off between light-utilization and light-protection in marine flavobacteria.</title>
        <authorList>
            <person name="Kumagai Y."/>
            <person name="Yoshizawa S."/>
            <person name="Kogure K."/>
            <person name="Iwasaki W."/>
        </authorList>
    </citation>
    <scope>NUCLEOTIDE SEQUENCE [LARGE SCALE GENOMIC DNA]</scope>
    <source>
        <strain evidence="1 2">KCTC 32109</strain>
    </source>
</reference>
<evidence type="ECO:0000313" key="1">
    <source>
        <dbReference type="EMBL" id="PQJ31481.1"/>
    </source>
</evidence>
<dbReference type="RefSeq" id="WP_105070608.1">
    <property type="nucleotide sequence ID" value="NZ_MTPW01000001.1"/>
</dbReference>
<evidence type="ECO:0000313" key="2">
    <source>
        <dbReference type="Proteomes" id="UP000239747"/>
    </source>
</evidence>
<proteinExistence type="predicted"/>
<accession>A0A2S7UA58</accession>
<sequence length="319" mass="34962">MKTTIRLLCFLIITAIVLVSCEKDEYLKDNFSSNSFPFQVTKMSKEEIINSTGNRDLFTSLNETTTVLSQKTTSNTPPYTILDHSATVFTDDNNTFTSYTFKTINTIDDGVLRNIVVTDISNVYTTYLVEYVKQPNGMLGASYMLLSNDDGGLVKSSYITVTSCEDIGYWKVIDTNNPDCLVCVRWTVEEFCNTVTYEIPNTTIDAGNSGGGGGANTQPGTGSWGTGFPISGGIGGGSPGGFVTQPSYADHKESLLNFSDDPQIKQQIKDWLLLAQSEGPEQGNEWRLGPDNSYSPNSVNLEYSNEFGVFLVMSLVIEL</sequence>
<dbReference type="PROSITE" id="PS51257">
    <property type="entry name" value="PROKAR_LIPOPROTEIN"/>
    <property type="match status" value="1"/>
</dbReference>
<keyword evidence="2" id="KW-1185">Reference proteome</keyword>
<protein>
    <submittedName>
        <fullName evidence="1">Uncharacterized protein</fullName>
    </submittedName>
</protein>
<comment type="caution">
    <text evidence="1">The sequence shown here is derived from an EMBL/GenBank/DDBJ whole genome shotgun (WGS) entry which is preliminary data.</text>
</comment>